<comment type="caution">
    <text evidence="1">The sequence shown here is derived from an EMBL/GenBank/DDBJ whole genome shotgun (WGS) entry which is preliminary data.</text>
</comment>
<organism evidence="1 2">
    <name type="scientific">Helicobacter fennelliae MRY12-0050</name>
    <dbReference type="NCBI Taxonomy" id="1325130"/>
    <lineage>
        <taxon>Bacteria</taxon>
        <taxon>Pseudomonadati</taxon>
        <taxon>Campylobacterota</taxon>
        <taxon>Epsilonproteobacteria</taxon>
        <taxon>Campylobacterales</taxon>
        <taxon>Helicobacteraceae</taxon>
        <taxon>Helicobacter</taxon>
    </lineage>
</organism>
<keyword evidence="2" id="KW-1185">Reference proteome</keyword>
<proteinExistence type="predicted"/>
<accession>T1DWD3</accession>
<dbReference type="EMBL" id="BASD01000025">
    <property type="protein sequence ID" value="GAD19518.1"/>
    <property type="molecule type" value="Genomic_DNA"/>
</dbReference>
<evidence type="ECO:0000313" key="2">
    <source>
        <dbReference type="Proteomes" id="UP000018143"/>
    </source>
</evidence>
<gene>
    <name evidence="1" type="ORF">HFN_0758</name>
</gene>
<name>T1DWD3_9HELI</name>
<reference evidence="1 2" key="1">
    <citation type="journal article" date="2013" name="Genome Announc.">
        <title>Draft Genome Sequence of Helicobacter fennelliae Strain MRY12-0050, Isolated from a Bacteremia Patient.</title>
        <authorList>
            <person name="Rimbara E."/>
            <person name="Matsui M."/>
            <person name="Mori S."/>
            <person name="Suzuki S."/>
            <person name="Suzuki M."/>
            <person name="Kim H."/>
            <person name="Sekizuka T."/>
            <person name="Kuroda M."/>
            <person name="Shibayama K."/>
        </authorList>
    </citation>
    <scope>NUCLEOTIDE SEQUENCE [LARGE SCALE GENOMIC DNA]</scope>
    <source>
        <strain evidence="1 2">MRY12-0050</strain>
    </source>
</reference>
<sequence length="38" mass="4624">MLQLIHCDTRYSATHSFTLQNYKNKLKIENFFTLFLFP</sequence>
<dbReference type="STRING" id="1325130.HFN_0758"/>
<dbReference type="Proteomes" id="UP000018143">
    <property type="component" value="Unassembled WGS sequence"/>
</dbReference>
<evidence type="ECO:0000313" key="1">
    <source>
        <dbReference type="EMBL" id="GAD19518.1"/>
    </source>
</evidence>
<protein>
    <submittedName>
        <fullName evidence="1">Uncharacterized protein</fullName>
    </submittedName>
</protein>
<dbReference type="AlphaFoldDB" id="T1DWD3"/>